<dbReference type="InterPro" id="IPR019587">
    <property type="entry name" value="Polyketide_cyclase/dehydratase"/>
</dbReference>
<feature type="transmembrane region" description="Helical" evidence="1">
    <location>
        <begin position="53"/>
        <end position="73"/>
    </location>
</feature>
<accession>A0A4R2HY38</accession>
<dbReference type="RefSeq" id="WP_199222824.1">
    <property type="nucleotide sequence ID" value="NZ_JACGXM010000013.1"/>
</dbReference>
<dbReference type="AlphaFoldDB" id="A0A4R2HY38"/>
<keyword evidence="1" id="KW-0472">Membrane</keyword>
<dbReference type="Gene3D" id="3.30.530.20">
    <property type="match status" value="1"/>
</dbReference>
<dbReference type="Proteomes" id="UP000294862">
    <property type="component" value="Unassembled WGS sequence"/>
</dbReference>
<sequence length="338" mass="36613">MSADATDVATAVPAPRAGPHLAWMFGAGALYGLCMRLLFVLPFYRDHRGASGVMLVSFVFLVPMLIGALTVYLLPTAQRTVGRALVAPLVPVLVFVGGTAILLIEGSICIALALPVFLVAAMFGGLVGWVLLRLVSPSRSVVGAVLALPLLLGAAERGAPLPDRHGESDASVFIAAPPEAIWRLINDATGIREDEMAQGLAWRIGVPFPQEAVTVDTPGGRVRKLRWDKGVHFDEPILDWVENRYIRWRYVFAADSIPPGALDEHVLIGGRHFDLVDTSYRLIPEDGGTRLAIHVSWRVSTHFNPYAGAWAELLVDDAARTILAFYQRRAEAAAVARQ</sequence>
<keyword evidence="3" id="KW-1185">Reference proteome</keyword>
<dbReference type="SUPFAM" id="SSF55961">
    <property type="entry name" value="Bet v1-like"/>
    <property type="match status" value="1"/>
</dbReference>
<dbReference type="Pfam" id="PF10604">
    <property type="entry name" value="Polyketide_cyc2"/>
    <property type="match status" value="1"/>
</dbReference>
<dbReference type="InterPro" id="IPR023393">
    <property type="entry name" value="START-like_dom_sf"/>
</dbReference>
<keyword evidence="1" id="KW-1133">Transmembrane helix</keyword>
<feature type="transmembrane region" description="Helical" evidence="1">
    <location>
        <begin position="20"/>
        <end position="41"/>
    </location>
</feature>
<name>A0A4R2HY38_9GAMM</name>
<gene>
    <name evidence="2" type="ORF">EV148_11548</name>
</gene>
<organism evidence="2 3">
    <name type="scientific">Dokdonella fugitiva</name>
    <dbReference type="NCBI Taxonomy" id="328517"/>
    <lineage>
        <taxon>Bacteria</taxon>
        <taxon>Pseudomonadati</taxon>
        <taxon>Pseudomonadota</taxon>
        <taxon>Gammaproteobacteria</taxon>
        <taxon>Lysobacterales</taxon>
        <taxon>Rhodanobacteraceae</taxon>
        <taxon>Dokdonella</taxon>
    </lineage>
</organism>
<feature type="transmembrane region" description="Helical" evidence="1">
    <location>
        <begin position="111"/>
        <end position="132"/>
    </location>
</feature>
<dbReference type="EMBL" id="SLWQ01000015">
    <property type="protein sequence ID" value="TCO34985.1"/>
    <property type="molecule type" value="Genomic_DNA"/>
</dbReference>
<comment type="caution">
    <text evidence="2">The sequence shown here is derived from an EMBL/GenBank/DDBJ whole genome shotgun (WGS) entry which is preliminary data.</text>
</comment>
<keyword evidence="1" id="KW-0812">Transmembrane</keyword>
<proteinExistence type="predicted"/>
<protein>
    <submittedName>
        <fullName evidence="2">Polyketide cyclase/dehydrase/lipid transport protein</fullName>
    </submittedName>
</protein>
<evidence type="ECO:0000313" key="2">
    <source>
        <dbReference type="EMBL" id="TCO34985.1"/>
    </source>
</evidence>
<reference evidence="2 3" key="1">
    <citation type="journal article" date="2015" name="Stand. Genomic Sci.">
        <title>Genomic Encyclopedia of Bacterial and Archaeal Type Strains, Phase III: the genomes of soil and plant-associated and newly described type strains.</title>
        <authorList>
            <person name="Whitman W.B."/>
            <person name="Woyke T."/>
            <person name="Klenk H.P."/>
            <person name="Zhou Y."/>
            <person name="Lilburn T.G."/>
            <person name="Beck B.J."/>
            <person name="De Vos P."/>
            <person name="Vandamme P."/>
            <person name="Eisen J.A."/>
            <person name="Garrity G."/>
            <person name="Hugenholtz P."/>
            <person name="Kyrpides N.C."/>
        </authorList>
    </citation>
    <scope>NUCLEOTIDE SEQUENCE [LARGE SCALE GENOMIC DNA]</scope>
    <source>
        <strain evidence="2 3">A3</strain>
    </source>
</reference>
<feature type="transmembrane region" description="Helical" evidence="1">
    <location>
        <begin position="85"/>
        <end position="104"/>
    </location>
</feature>
<evidence type="ECO:0000313" key="3">
    <source>
        <dbReference type="Proteomes" id="UP000294862"/>
    </source>
</evidence>
<evidence type="ECO:0000256" key="1">
    <source>
        <dbReference type="SAM" id="Phobius"/>
    </source>
</evidence>